<dbReference type="InterPro" id="IPR002053">
    <property type="entry name" value="Glyco_hydro_25"/>
</dbReference>
<comment type="caution">
    <text evidence="2">The sequence shown here is derived from an EMBL/GenBank/DDBJ whole genome shotgun (WGS) entry which is preliminary data.</text>
</comment>
<sequence length="196" mass="20696">MRLGVDLSEHQAGFTAFDGLDFAVLRTTDGTYRDHAFSQFLADASAAGLDVAAYHFLRAPSEGTTLQQQVDAALEVLAGARIPMWLDVETPAGLSLADVRSAAAAFTAAGVEVAGVYTAASYWRRQMLFADPGEFGALWLAAWGNNPEVGIGGGGTLPLASECPKPFGMSAPVMWQFTSRGRVPGWEGDVDLNVAL</sequence>
<dbReference type="PROSITE" id="PS51904">
    <property type="entry name" value="GLYCOSYL_HYDROL_F25_2"/>
    <property type="match status" value="1"/>
</dbReference>
<keyword evidence="2" id="KW-0378">Hydrolase</keyword>
<dbReference type="PANTHER" id="PTHR34135">
    <property type="entry name" value="LYSOZYME"/>
    <property type="match status" value="1"/>
</dbReference>
<accession>A0ABT1FYH2</accession>
<dbReference type="Gene3D" id="3.20.20.80">
    <property type="entry name" value="Glycosidases"/>
    <property type="match status" value="1"/>
</dbReference>
<comment type="similarity">
    <text evidence="1">Belongs to the glycosyl hydrolase 25 family.</text>
</comment>
<dbReference type="SUPFAM" id="SSF51445">
    <property type="entry name" value="(Trans)glycosidases"/>
    <property type="match status" value="1"/>
</dbReference>
<evidence type="ECO:0000313" key="3">
    <source>
        <dbReference type="Proteomes" id="UP001204000"/>
    </source>
</evidence>
<organism evidence="2 3">
    <name type="scientific">Corynebacterium stercoris</name>
    <dbReference type="NCBI Taxonomy" id="2943490"/>
    <lineage>
        <taxon>Bacteria</taxon>
        <taxon>Bacillati</taxon>
        <taxon>Actinomycetota</taxon>
        <taxon>Actinomycetes</taxon>
        <taxon>Mycobacteriales</taxon>
        <taxon>Corynebacteriaceae</taxon>
        <taxon>Corynebacterium</taxon>
    </lineage>
</organism>
<dbReference type="GO" id="GO:0016787">
    <property type="term" value="F:hydrolase activity"/>
    <property type="evidence" value="ECO:0007669"/>
    <property type="project" value="UniProtKB-KW"/>
</dbReference>
<protein>
    <submittedName>
        <fullName evidence="2">Glycoside hydrolase family 25 protein</fullName>
    </submittedName>
</protein>
<dbReference type="EMBL" id="JAMFTQ010000001">
    <property type="protein sequence ID" value="MCP1386771.1"/>
    <property type="molecule type" value="Genomic_DNA"/>
</dbReference>
<keyword evidence="3" id="KW-1185">Reference proteome</keyword>
<dbReference type="Proteomes" id="UP001204000">
    <property type="component" value="Unassembled WGS sequence"/>
</dbReference>
<reference evidence="2" key="1">
    <citation type="submission" date="2022-05" db="EMBL/GenBank/DDBJ databases">
        <title>Corynebacterium sp. TA-R-1 sp. nov., isolated from human feces.</title>
        <authorList>
            <person name="Shamsuzzaman M."/>
            <person name="Dahal R.H."/>
        </authorList>
    </citation>
    <scope>NUCLEOTIDE SEQUENCE</scope>
    <source>
        <strain evidence="2">TA-R-1</strain>
    </source>
</reference>
<proteinExistence type="inferred from homology"/>
<dbReference type="InterPro" id="IPR017853">
    <property type="entry name" value="GH"/>
</dbReference>
<dbReference type="CDD" id="cd00599">
    <property type="entry name" value="GH25_muramidase"/>
    <property type="match status" value="1"/>
</dbReference>
<dbReference type="RefSeq" id="WP_253575481.1">
    <property type="nucleotide sequence ID" value="NZ_JAMFTQ010000001.1"/>
</dbReference>
<dbReference type="Pfam" id="PF01183">
    <property type="entry name" value="Glyco_hydro_25"/>
    <property type="match status" value="1"/>
</dbReference>
<evidence type="ECO:0000313" key="2">
    <source>
        <dbReference type="EMBL" id="MCP1386771.1"/>
    </source>
</evidence>
<name>A0ABT1FYH2_9CORY</name>
<dbReference type="PANTHER" id="PTHR34135:SF2">
    <property type="entry name" value="LYSOZYME"/>
    <property type="match status" value="1"/>
</dbReference>
<gene>
    <name evidence="2" type="ORF">M5J20_00950</name>
</gene>
<evidence type="ECO:0000256" key="1">
    <source>
        <dbReference type="ARBA" id="ARBA00010646"/>
    </source>
</evidence>